<gene>
    <name evidence="1" type="ORF">BDV33DRAFT_182919</name>
</gene>
<evidence type="ECO:0000313" key="1">
    <source>
        <dbReference type="EMBL" id="KAB8214344.1"/>
    </source>
</evidence>
<protein>
    <submittedName>
        <fullName evidence="1">Uncharacterized protein</fullName>
    </submittedName>
</protein>
<organism evidence="1 2">
    <name type="scientific">Aspergillus novoparasiticus</name>
    <dbReference type="NCBI Taxonomy" id="986946"/>
    <lineage>
        <taxon>Eukaryota</taxon>
        <taxon>Fungi</taxon>
        <taxon>Dikarya</taxon>
        <taxon>Ascomycota</taxon>
        <taxon>Pezizomycotina</taxon>
        <taxon>Eurotiomycetes</taxon>
        <taxon>Eurotiomycetidae</taxon>
        <taxon>Eurotiales</taxon>
        <taxon>Aspergillaceae</taxon>
        <taxon>Aspergillus</taxon>
        <taxon>Aspergillus subgen. Circumdati</taxon>
    </lineage>
</organism>
<reference evidence="1 2" key="1">
    <citation type="submission" date="2019-04" db="EMBL/GenBank/DDBJ databases">
        <title>Fungal friends and foes A comparative genomics study of 23 Aspergillus species from section Flavi.</title>
        <authorList>
            <consortium name="DOE Joint Genome Institute"/>
            <person name="Kjaerbolling I."/>
            <person name="Vesth T.C."/>
            <person name="Frisvad J.C."/>
            <person name="Nybo J.L."/>
            <person name="Theobald S."/>
            <person name="Kildgaard S."/>
            <person name="Petersen T.I."/>
            <person name="Kuo A."/>
            <person name="Sato A."/>
            <person name="Lyhne E.K."/>
            <person name="Kogle M.E."/>
            <person name="Wiebenga A."/>
            <person name="Kun R.S."/>
            <person name="Lubbers R.J."/>
            <person name="Makela M.R."/>
            <person name="Barry K."/>
            <person name="Chovatia M."/>
            <person name="Clum A."/>
            <person name="Daum C."/>
            <person name="Haridas S."/>
            <person name="He G."/>
            <person name="LaButti K."/>
            <person name="Lipzen A."/>
            <person name="Mondo S."/>
            <person name="Pangilinan J."/>
            <person name="Riley R."/>
            <person name="Salamov A."/>
            <person name="Simmons B.A."/>
            <person name="Magnuson J.K."/>
            <person name="Henrissat B."/>
            <person name="Mortensen U.H."/>
            <person name="Larsen T.O."/>
            <person name="De vries R.P."/>
            <person name="Grigoriev I.V."/>
            <person name="Machida M."/>
            <person name="Baker S.E."/>
            <person name="Andersen M.R."/>
        </authorList>
    </citation>
    <scope>NUCLEOTIDE SEQUENCE [LARGE SCALE GENOMIC DNA]</scope>
    <source>
        <strain evidence="1 2">CBS 126849</strain>
    </source>
</reference>
<proteinExistence type="predicted"/>
<dbReference type="AlphaFoldDB" id="A0A5N6EC26"/>
<name>A0A5N6EC26_9EURO</name>
<dbReference type="Proteomes" id="UP000326799">
    <property type="component" value="Unassembled WGS sequence"/>
</dbReference>
<accession>A0A5N6EC26</accession>
<evidence type="ECO:0000313" key="2">
    <source>
        <dbReference type="Proteomes" id="UP000326799"/>
    </source>
</evidence>
<sequence>MLNRSWPVDCVRSSSGYVSHQHWVIHPFPSPSISGAHWISEPESTNVTSLLVRSLVCSSAVESRHIHSMTIV</sequence>
<dbReference type="EMBL" id="ML733541">
    <property type="protein sequence ID" value="KAB8214344.1"/>
    <property type="molecule type" value="Genomic_DNA"/>
</dbReference>
<keyword evidence="2" id="KW-1185">Reference proteome</keyword>